<keyword evidence="8 11" id="KW-0472">Membrane</keyword>
<evidence type="ECO:0000256" key="6">
    <source>
        <dbReference type="ARBA" id="ARBA00022840"/>
    </source>
</evidence>
<evidence type="ECO:0000256" key="4">
    <source>
        <dbReference type="ARBA" id="ARBA00022741"/>
    </source>
</evidence>
<dbReference type="Pfam" id="PF02661">
    <property type="entry name" value="Fic"/>
    <property type="match status" value="1"/>
</dbReference>
<keyword evidence="7 11" id="KW-1133">Transmembrane helix</keyword>
<dbReference type="AlphaFoldDB" id="D8RG78"/>
<dbReference type="InterPro" id="IPR036597">
    <property type="entry name" value="Fido-like_dom_sf"/>
</dbReference>
<protein>
    <recommendedName>
        <fullName evidence="12">Fido domain-containing protein</fullName>
    </recommendedName>
</protein>
<feature type="active site" evidence="9">
    <location>
        <position position="177"/>
    </location>
</feature>
<dbReference type="Gene3D" id="1.10.3290.10">
    <property type="entry name" value="Fido-like domain"/>
    <property type="match status" value="1"/>
</dbReference>
<dbReference type="PANTHER" id="PTHR13504:SF34">
    <property type="entry name" value="PROTEIN ADENYLYLTRANSFERASE FICD"/>
    <property type="match status" value="1"/>
</dbReference>
<evidence type="ECO:0000256" key="3">
    <source>
        <dbReference type="ARBA" id="ARBA00022737"/>
    </source>
</evidence>
<evidence type="ECO:0000256" key="1">
    <source>
        <dbReference type="ARBA" id="ARBA00004167"/>
    </source>
</evidence>
<evidence type="ECO:0000256" key="11">
    <source>
        <dbReference type="SAM" id="Phobius"/>
    </source>
</evidence>
<evidence type="ECO:0000256" key="7">
    <source>
        <dbReference type="ARBA" id="ARBA00022989"/>
    </source>
</evidence>
<evidence type="ECO:0000256" key="5">
    <source>
        <dbReference type="ARBA" id="ARBA00022803"/>
    </source>
</evidence>
<evidence type="ECO:0000256" key="10">
    <source>
        <dbReference type="PIRSR" id="PIRSR640198-2"/>
    </source>
</evidence>
<name>D8RG78_SELML</name>
<evidence type="ECO:0000313" key="14">
    <source>
        <dbReference type="Proteomes" id="UP000001514"/>
    </source>
</evidence>
<evidence type="ECO:0000256" key="2">
    <source>
        <dbReference type="ARBA" id="ARBA00022692"/>
    </source>
</evidence>
<sequence length="422" mass="47566">MSKCCDKMNVDFSMENEPWWRNVVAEMNDIKFPINQEKTSEQMVAVLAGCIGRDKFASKTAFEEALLRGRITENDIAEIHRALNVTDLDMDGERGEYRTQMVYTIKLELSQGQLRKKEQLPYLHPSLVRQRMASFVDSFNYALNTLNLELKASSPELRVSAAIKLAAAVAKEFLEIHPFVDGNGRVSRVMMAGIMFHALGIHFTIPSGLFFGWLLQKSQVRRTPPYEVATFMLDKFYEQVAVDFFIWTSYGGIDGVPQPNFCNRSRPCSQGVGGEFLQVDARLIATSFTKGLGLEKFNVVTQRGFVQRMQVPHFVLHRRCKWKTAQSIQVTVGMSKCFRVIVACAIIEQLAGNDNVLKYTSIFLGSDSHAASPFLLPSQRSCAGLRAKELTIDSAWHAKIWHLNNKGHNSLQADPLEAQSSR</sequence>
<keyword evidence="14" id="KW-1185">Reference proteome</keyword>
<dbReference type="KEGG" id="smo:SELMODRAFT_410895"/>
<keyword evidence="3" id="KW-0677">Repeat</keyword>
<reference evidence="13 14" key="1">
    <citation type="journal article" date="2011" name="Science">
        <title>The Selaginella genome identifies genetic changes associated with the evolution of vascular plants.</title>
        <authorList>
            <person name="Banks J.A."/>
            <person name="Nishiyama T."/>
            <person name="Hasebe M."/>
            <person name="Bowman J.L."/>
            <person name="Gribskov M."/>
            <person name="dePamphilis C."/>
            <person name="Albert V.A."/>
            <person name="Aono N."/>
            <person name="Aoyama T."/>
            <person name="Ambrose B.A."/>
            <person name="Ashton N.W."/>
            <person name="Axtell M.J."/>
            <person name="Barker E."/>
            <person name="Barker M.S."/>
            <person name="Bennetzen J.L."/>
            <person name="Bonawitz N.D."/>
            <person name="Chapple C."/>
            <person name="Cheng C."/>
            <person name="Correa L.G."/>
            <person name="Dacre M."/>
            <person name="DeBarry J."/>
            <person name="Dreyer I."/>
            <person name="Elias M."/>
            <person name="Engstrom E.M."/>
            <person name="Estelle M."/>
            <person name="Feng L."/>
            <person name="Finet C."/>
            <person name="Floyd S.K."/>
            <person name="Frommer W.B."/>
            <person name="Fujita T."/>
            <person name="Gramzow L."/>
            <person name="Gutensohn M."/>
            <person name="Harholt J."/>
            <person name="Hattori M."/>
            <person name="Heyl A."/>
            <person name="Hirai T."/>
            <person name="Hiwatashi Y."/>
            <person name="Ishikawa M."/>
            <person name="Iwata M."/>
            <person name="Karol K.G."/>
            <person name="Koehler B."/>
            <person name="Kolukisaoglu U."/>
            <person name="Kubo M."/>
            <person name="Kurata T."/>
            <person name="Lalonde S."/>
            <person name="Li K."/>
            <person name="Li Y."/>
            <person name="Litt A."/>
            <person name="Lyons E."/>
            <person name="Manning G."/>
            <person name="Maruyama T."/>
            <person name="Michael T.P."/>
            <person name="Mikami K."/>
            <person name="Miyazaki S."/>
            <person name="Morinaga S."/>
            <person name="Murata T."/>
            <person name="Mueller-Roeber B."/>
            <person name="Nelson D.R."/>
            <person name="Obara M."/>
            <person name="Oguri Y."/>
            <person name="Olmstead R.G."/>
            <person name="Onodera N."/>
            <person name="Petersen B.L."/>
            <person name="Pils B."/>
            <person name="Prigge M."/>
            <person name="Rensing S.A."/>
            <person name="Riano-Pachon D.M."/>
            <person name="Roberts A.W."/>
            <person name="Sato Y."/>
            <person name="Scheller H.V."/>
            <person name="Schulz B."/>
            <person name="Schulz C."/>
            <person name="Shakirov E.V."/>
            <person name="Shibagaki N."/>
            <person name="Shinohara N."/>
            <person name="Shippen D.E."/>
            <person name="Soerensen I."/>
            <person name="Sotooka R."/>
            <person name="Sugimoto N."/>
            <person name="Sugita M."/>
            <person name="Sumikawa N."/>
            <person name="Tanurdzic M."/>
            <person name="Theissen G."/>
            <person name="Ulvskov P."/>
            <person name="Wakazuki S."/>
            <person name="Weng J.K."/>
            <person name="Willats W.W."/>
            <person name="Wipf D."/>
            <person name="Wolf P.G."/>
            <person name="Yang L."/>
            <person name="Zimmer A.D."/>
            <person name="Zhu Q."/>
            <person name="Mitros T."/>
            <person name="Hellsten U."/>
            <person name="Loque D."/>
            <person name="Otillar R."/>
            <person name="Salamov A."/>
            <person name="Schmutz J."/>
            <person name="Shapiro H."/>
            <person name="Lindquist E."/>
            <person name="Lucas S."/>
            <person name="Rokhsar D."/>
            <person name="Grigoriev I.V."/>
        </authorList>
    </citation>
    <scope>NUCLEOTIDE SEQUENCE [LARGE SCALE GENOMIC DNA]</scope>
</reference>
<dbReference type="HOGENOM" id="CLU_651160_0_0_1"/>
<dbReference type="Proteomes" id="UP000001514">
    <property type="component" value="Unassembled WGS sequence"/>
</dbReference>
<keyword evidence="4 10" id="KW-0547">Nucleotide-binding</keyword>
<keyword evidence="6 10" id="KW-0067">ATP-binding</keyword>
<dbReference type="GO" id="GO:0005524">
    <property type="term" value="F:ATP binding"/>
    <property type="evidence" value="ECO:0007669"/>
    <property type="project" value="UniProtKB-KW"/>
</dbReference>
<evidence type="ECO:0000256" key="9">
    <source>
        <dbReference type="PIRSR" id="PIRSR640198-1"/>
    </source>
</evidence>
<proteinExistence type="predicted"/>
<dbReference type="InterPro" id="IPR040198">
    <property type="entry name" value="Fido_containing"/>
</dbReference>
<dbReference type="PROSITE" id="PS51459">
    <property type="entry name" value="FIDO"/>
    <property type="match status" value="1"/>
</dbReference>
<dbReference type="PANTHER" id="PTHR13504">
    <property type="entry name" value="FIDO DOMAIN-CONTAINING PROTEIN DDB_G0283145"/>
    <property type="match status" value="1"/>
</dbReference>
<comment type="subcellular location">
    <subcellularLocation>
        <location evidence="1">Membrane</location>
        <topology evidence="1">Single-pass membrane protein</topology>
    </subcellularLocation>
</comment>
<accession>D8RG78</accession>
<keyword evidence="5" id="KW-0802">TPR repeat</keyword>
<evidence type="ECO:0000259" key="12">
    <source>
        <dbReference type="PROSITE" id="PS51459"/>
    </source>
</evidence>
<feature type="domain" description="Fido" evidence="12">
    <location>
        <begin position="71"/>
        <end position="234"/>
    </location>
</feature>
<evidence type="ECO:0000256" key="8">
    <source>
        <dbReference type="ARBA" id="ARBA00023136"/>
    </source>
</evidence>
<dbReference type="InParanoid" id="D8RG78"/>
<dbReference type="GO" id="GO:0016020">
    <property type="term" value="C:membrane"/>
    <property type="evidence" value="ECO:0007669"/>
    <property type="project" value="UniProtKB-SubCell"/>
</dbReference>
<keyword evidence="2 11" id="KW-0812">Transmembrane</keyword>
<dbReference type="Gramene" id="EFJ29249">
    <property type="protein sequence ID" value="EFJ29249"/>
    <property type="gene ID" value="SELMODRAFT_410895"/>
</dbReference>
<organism evidence="14">
    <name type="scientific">Selaginella moellendorffii</name>
    <name type="common">Spikemoss</name>
    <dbReference type="NCBI Taxonomy" id="88036"/>
    <lineage>
        <taxon>Eukaryota</taxon>
        <taxon>Viridiplantae</taxon>
        <taxon>Streptophyta</taxon>
        <taxon>Embryophyta</taxon>
        <taxon>Tracheophyta</taxon>
        <taxon>Lycopodiopsida</taxon>
        <taxon>Selaginellales</taxon>
        <taxon>Selaginellaceae</taxon>
        <taxon>Selaginella</taxon>
    </lineage>
</organism>
<dbReference type="SUPFAM" id="SSF140931">
    <property type="entry name" value="Fic-like"/>
    <property type="match status" value="1"/>
</dbReference>
<gene>
    <name evidence="13" type="ORF">SELMODRAFT_410895</name>
</gene>
<feature type="binding site" evidence="10">
    <location>
        <begin position="181"/>
        <end position="188"/>
    </location>
    <ligand>
        <name>ATP</name>
        <dbReference type="ChEBI" id="CHEBI:30616"/>
    </ligand>
</feature>
<evidence type="ECO:0000313" key="13">
    <source>
        <dbReference type="EMBL" id="EFJ29249.1"/>
    </source>
</evidence>
<feature type="transmembrane region" description="Helical" evidence="11">
    <location>
        <begin position="194"/>
        <end position="215"/>
    </location>
</feature>
<dbReference type="InterPro" id="IPR003812">
    <property type="entry name" value="Fido"/>
</dbReference>
<dbReference type="EMBL" id="GL377578">
    <property type="protein sequence ID" value="EFJ29249.1"/>
    <property type="molecule type" value="Genomic_DNA"/>
</dbReference>